<evidence type="ECO:0000313" key="2">
    <source>
        <dbReference type="Proteomes" id="UP001429601"/>
    </source>
</evidence>
<protein>
    <submittedName>
        <fullName evidence="1">Uncharacterized protein</fullName>
    </submittedName>
</protein>
<dbReference type="RefSeq" id="WP_167126231.1">
    <property type="nucleotide sequence ID" value="NZ_JAAQQR010000004.1"/>
</dbReference>
<proteinExistence type="predicted"/>
<accession>A0ABX0Q6E7</accession>
<organism evidence="1 2">
    <name type="scientific">Luteibacter jiangsuensis</name>
    <dbReference type="NCBI Taxonomy" id="637577"/>
    <lineage>
        <taxon>Bacteria</taxon>
        <taxon>Pseudomonadati</taxon>
        <taxon>Pseudomonadota</taxon>
        <taxon>Gammaproteobacteria</taxon>
        <taxon>Lysobacterales</taxon>
        <taxon>Rhodanobacteraceae</taxon>
        <taxon>Luteibacter</taxon>
    </lineage>
</organism>
<keyword evidence="2" id="KW-1185">Reference proteome</keyword>
<sequence length="506" mass="54963">MDGWLRKFGAVVAAVTFLATSAAHESQDVAGEASPERIEQILRARYVDTRPDCGGPALPAFLCSGILLRGTKASSAYHSWDPSPSAVETGAVSFSFLRKDAEFNAFALGYQNGFIFAPYLSSPGKVHPAVLCSFPVDASTYRRDGHGCGAYDTYPVKSAPCQQQGITKAEGWRSSFTRIAGANGKFTQCGFDLTAEDSANAFLESLKAMKYAPSFHGANPENELRIETWKPGIPADLPIEAFFYSGTGLAAAQHDQRDYYAETGMRLPIVRIALPPSPEADAVFAYRAQDQALGSEVPVPEQVPMVREASGEGGSKLLLTDFYRADYVTVEVPVYKGMAVGQTVSVSWAGPSITYVTPPETVTEVAPMSLRIPRTEAIDTIGSSARVAFSIRQGNGQVQVSRTAIVEVEAQPLELPAPTLSDDHTQVLVRFPAMNTEYHANVRLQGATTLDLPRQDVVSKDAIAFRIPDAWLAANRGRDILVTYAVASKQKREDPWRFSRVLRVRL</sequence>
<comment type="caution">
    <text evidence="1">The sequence shown here is derived from an EMBL/GenBank/DDBJ whole genome shotgun (WGS) entry which is preliminary data.</text>
</comment>
<reference evidence="1 2" key="1">
    <citation type="journal article" date="2011" name="Curr. Microbiol.">
        <title>Luteibacter jiangsuensis sp. nov.: a methamidophos-degrading bacterium isolated from a methamidophos-manufacturing factory.</title>
        <authorList>
            <person name="Wang L."/>
            <person name="Wang G.L."/>
            <person name="Li S.P."/>
            <person name="Jiang J.D."/>
        </authorList>
    </citation>
    <scope>NUCLEOTIDE SEQUENCE [LARGE SCALE GENOMIC DNA]</scope>
    <source>
        <strain evidence="1 2">CGMCC 1.10133</strain>
    </source>
</reference>
<evidence type="ECO:0000313" key="1">
    <source>
        <dbReference type="EMBL" id="NID05525.1"/>
    </source>
</evidence>
<name>A0ABX0Q6E7_9GAMM</name>
<dbReference type="Proteomes" id="UP001429601">
    <property type="component" value="Unassembled WGS sequence"/>
</dbReference>
<gene>
    <name evidence="1" type="ORF">HBF26_11560</name>
</gene>
<dbReference type="EMBL" id="JAAQQR010000004">
    <property type="protein sequence ID" value="NID05525.1"/>
    <property type="molecule type" value="Genomic_DNA"/>
</dbReference>